<evidence type="ECO:0000313" key="3">
    <source>
        <dbReference type="Proteomes" id="UP000245909"/>
    </source>
</evidence>
<dbReference type="OrthoDB" id="5678031at2"/>
<feature type="signal peptide" evidence="1">
    <location>
        <begin position="1"/>
        <end position="23"/>
    </location>
</feature>
<dbReference type="RefSeq" id="WP_116632277.1">
    <property type="nucleotide sequence ID" value="NZ_QENU01000013.1"/>
</dbReference>
<dbReference type="AlphaFoldDB" id="A0A2U0SM75"/>
<gene>
    <name evidence="2" type="ORF">C8D76_11338</name>
</gene>
<evidence type="ECO:0008006" key="4">
    <source>
        <dbReference type="Google" id="ProtNLM"/>
    </source>
</evidence>
<feature type="chain" id="PRO_5015415601" description="YpeB-like protein with protease inhibitory function" evidence="1">
    <location>
        <begin position="24"/>
        <end position="124"/>
    </location>
</feature>
<comment type="caution">
    <text evidence="2">The sequence shown here is derived from an EMBL/GenBank/DDBJ whole genome shotgun (WGS) entry which is preliminary data.</text>
</comment>
<name>A0A2U0SM75_9PAST</name>
<proteinExistence type="predicted"/>
<sequence length="124" mass="13951">MKINSKLALIAGVIGLFSANAMAAHIPSEIYRPFGGKLVKADRQGGGEFEVEYRLDARHTSVPALARRVISHARSHGFHLEESDIEHDDADLKFERGDQELDVSIELKDHRRIEYKADLDLDKN</sequence>
<dbReference type="Proteomes" id="UP000245909">
    <property type="component" value="Unassembled WGS sequence"/>
</dbReference>
<keyword evidence="3" id="KW-1185">Reference proteome</keyword>
<accession>A0A2U0SM75</accession>
<dbReference type="EMBL" id="QENU01000013">
    <property type="protein sequence ID" value="PVX32440.1"/>
    <property type="molecule type" value="Genomic_DNA"/>
</dbReference>
<evidence type="ECO:0000256" key="1">
    <source>
        <dbReference type="SAM" id="SignalP"/>
    </source>
</evidence>
<evidence type="ECO:0000313" key="2">
    <source>
        <dbReference type="EMBL" id="PVX32440.1"/>
    </source>
</evidence>
<organism evidence="2 3">
    <name type="scientific">Alitibacter langaaensis DSM 22999</name>
    <dbReference type="NCBI Taxonomy" id="1122935"/>
    <lineage>
        <taxon>Bacteria</taxon>
        <taxon>Pseudomonadati</taxon>
        <taxon>Pseudomonadota</taxon>
        <taxon>Gammaproteobacteria</taxon>
        <taxon>Pasteurellales</taxon>
        <taxon>Pasteurellaceae</taxon>
        <taxon>Alitibacter</taxon>
    </lineage>
</organism>
<reference evidence="2 3" key="1">
    <citation type="submission" date="2018-05" db="EMBL/GenBank/DDBJ databases">
        <title>Genomic Encyclopedia of Type Strains, Phase IV (KMG-IV): sequencing the most valuable type-strain genomes for metagenomic binning, comparative biology and taxonomic classification.</title>
        <authorList>
            <person name="Goeker M."/>
        </authorList>
    </citation>
    <scope>NUCLEOTIDE SEQUENCE [LARGE SCALE GENOMIC DNA]</scope>
    <source>
        <strain evidence="2 3">DSM 22999</strain>
    </source>
</reference>
<keyword evidence="1" id="KW-0732">Signal</keyword>
<protein>
    <recommendedName>
        <fullName evidence="4">YpeB-like protein with protease inhibitory function</fullName>
    </recommendedName>
</protein>